<feature type="region of interest" description="Disordered" evidence="1">
    <location>
        <begin position="189"/>
        <end position="213"/>
    </location>
</feature>
<comment type="caution">
    <text evidence="2">The sequence shown here is derived from an EMBL/GenBank/DDBJ whole genome shotgun (WGS) entry which is preliminary data.</text>
</comment>
<proteinExistence type="predicted"/>
<keyword evidence="3" id="KW-1185">Reference proteome</keyword>
<name>A0A2T6ZGV8_TUBBO</name>
<dbReference type="STRING" id="42251.A0A2T6ZGV8"/>
<organism evidence="2 3">
    <name type="scientific">Tuber borchii</name>
    <name type="common">White truffle</name>
    <dbReference type="NCBI Taxonomy" id="42251"/>
    <lineage>
        <taxon>Eukaryota</taxon>
        <taxon>Fungi</taxon>
        <taxon>Dikarya</taxon>
        <taxon>Ascomycota</taxon>
        <taxon>Pezizomycotina</taxon>
        <taxon>Pezizomycetes</taxon>
        <taxon>Pezizales</taxon>
        <taxon>Tuberaceae</taxon>
        <taxon>Tuber</taxon>
    </lineage>
</organism>
<dbReference type="AlphaFoldDB" id="A0A2T6ZGV8"/>
<dbReference type="EMBL" id="NESQ01000277">
    <property type="protein sequence ID" value="PUU74721.1"/>
    <property type="molecule type" value="Genomic_DNA"/>
</dbReference>
<reference evidence="2 3" key="1">
    <citation type="submission" date="2017-04" db="EMBL/GenBank/DDBJ databases">
        <title>Draft genome sequence of Tuber borchii Vittad., a whitish edible truffle.</title>
        <authorList>
            <consortium name="DOE Joint Genome Institute"/>
            <person name="Murat C."/>
            <person name="Kuo A."/>
            <person name="Barry K.W."/>
            <person name="Clum A."/>
            <person name="Dockter R.B."/>
            <person name="Fauchery L."/>
            <person name="Iotti M."/>
            <person name="Kohler A."/>
            <person name="Labutti K."/>
            <person name="Lindquist E.A."/>
            <person name="Lipzen A."/>
            <person name="Ohm R.A."/>
            <person name="Wang M."/>
            <person name="Grigoriev I.V."/>
            <person name="Zambonelli A."/>
            <person name="Martin F.M."/>
        </authorList>
    </citation>
    <scope>NUCLEOTIDE SEQUENCE [LARGE SCALE GENOMIC DNA]</scope>
    <source>
        <strain evidence="2 3">Tbo3840</strain>
    </source>
</reference>
<protein>
    <submittedName>
        <fullName evidence="2">Uncharacterized protein</fullName>
    </submittedName>
</protein>
<feature type="region of interest" description="Disordered" evidence="1">
    <location>
        <begin position="120"/>
        <end position="145"/>
    </location>
</feature>
<gene>
    <name evidence="2" type="ORF">B9Z19DRAFT_1132703</name>
</gene>
<dbReference type="Proteomes" id="UP000244722">
    <property type="component" value="Unassembled WGS sequence"/>
</dbReference>
<evidence type="ECO:0000313" key="3">
    <source>
        <dbReference type="Proteomes" id="UP000244722"/>
    </source>
</evidence>
<dbReference type="OrthoDB" id="10681677at2759"/>
<evidence type="ECO:0000313" key="2">
    <source>
        <dbReference type="EMBL" id="PUU74721.1"/>
    </source>
</evidence>
<evidence type="ECO:0000256" key="1">
    <source>
        <dbReference type="SAM" id="MobiDB-lite"/>
    </source>
</evidence>
<accession>A0A2T6ZGV8</accession>
<sequence>MAPNLSLEQFYLKAAMVGKGEKSARRVGPGNLRTRVGKVEKVKGGKRLLDDRKYRVVGGGELVLSGKEEDWKVYKGFKKVVGGWENDEMRLEDEMVLDGRGVEGDDERNSTEVVEEAIREPRGKEKEAIGEEKEREVEAERVEEISKSEKEVEKQRKVDKGKEKEVIVIERSGVEDLGKLEKWKVEKKIKEKKERDESKKREKEGVINRGKDRGMGRDSTLELWREWKDYDELVEDAKYIFGIRKEEARCFMLDKEIRKVLELGLEKGLGTRKCGDNEGRKEVEMRSEVAVEDGLKEKEELKMRKAVIGGRSYSEVLKGGESNGRGDGLEEKKDVEIKKWLDDSLAREERSGKVVEVIMDSQSGKSKEEWKVDKVMGKLGISEHAVDKIKVVGNRVKMEMKDREMAEKIETMEKEVLGEAIGVGVVEVKRNEVWMVGKRREKKGDGFEVAGSGYTCGKGEYKGKVIGRGFEMESEELGGYAEGEQIY</sequence>